<evidence type="ECO:0000313" key="3">
    <source>
        <dbReference type="Proteomes" id="UP000245461"/>
    </source>
</evidence>
<dbReference type="SMART" id="SM00671">
    <property type="entry name" value="SEL1"/>
    <property type="match status" value="2"/>
</dbReference>
<dbReference type="EMBL" id="QGLE01000007">
    <property type="protein sequence ID" value="PWR21385.1"/>
    <property type="molecule type" value="Genomic_DNA"/>
</dbReference>
<dbReference type="Gene3D" id="1.25.40.10">
    <property type="entry name" value="Tetratricopeptide repeat domain"/>
    <property type="match status" value="1"/>
</dbReference>
<accession>A0A317E8E8</accession>
<dbReference type="InterPro" id="IPR052748">
    <property type="entry name" value="ISR_Activator"/>
</dbReference>
<dbReference type="InterPro" id="IPR011990">
    <property type="entry name" value="TPR-like_helical_dom_sf"/>
</dbReference>
<evidence type="ECO:0008006" key="4">
    <source>
        <dbReference type="Google" id="ProtNLM"/>
    </source>
</evidence>
<keyword evidence="3" id="KW-1185">Reference proteome</keyword>
<dbReference type="InterPro" id="IPR006597">
    <property type="entry name" value="Sel1-like"/>
</dbReference>
<dbReference type="Pfam" id="PF08238">
    <property type="entry name" value="Sel1"/>
    <property type="match status" value="2"/>
</dbReference>
<dbReference type="SUPFAM" id="SSF81901">
    <property type="entry name" value="HCP-like"/>
    <property type="match status" value="1"/>
</dbReference>
<dbReference type="Proteomes" id="UP000245461">
    <property type="component" value="Unassembled WGS sequence"/>
</dbReference>
<proteinExistence type="predicted"/>
<feature type="transmembrane region" description="Helical" evidence="1">
    <location>
        <begin position="137"/>
        <end position="155"/>
    </location>
</feature>
<name>A0A317E8E8_9PROT</name>
<dbReference type="PANTHER" id="PTHR45011:SF1">
    <property type="entry name" value="DAP3-BINDING CELL DEATH ENHANCER 1"/>
    <property type="match status" value="1"/>
</dbReference>
<dbReference type="AlphaFoldDB" id="A0A317E8E8"/>
<keyword evidence="1" id="KW-0472">Membrane</keyword>
<reference evidence="2 3" key="1">
    <citation type="submission" date="2018-05" db="EMBL/GenBank/DDBJ databases">
        <title>Zavarzinia sp. HR-AS.</title>
        <authorList>
            <person name="Lee Y."/>
            <person name="Jeon C.O."/>
        </authorList>
    </citation>
    <scope>NUCLEOTIDE SEQUENCE [LARGE SCALE GENOMIC DNA]</scope>
    <source>
        <strain evidence="2 3">HR-AS</strain>
    </source>
</reference>
<sequence>MIEIRREIVAVTHGVGDEILPVETGGIDEGSGLAGAVEGEIGILRTQSAQKVDQLFALLTVHGSSSRLLRRESLRRPGMIGRNARSGTCRGGKYGPIGGIKRRYRSALRCPGLAFPAKPLDGVAAMEKKMPVMSNRLAAGLCAAVVLLTGARVAFADREAGVKAMNAGDYATAMTELRPLAEAGDAASQFDVGALYDNGMGVPADQVEAARWYQRAARQGDQTAMYNLAVMYEEGVGVGKDLVQAYVYYALAVEQGPPYAARNRDKVKGLLTPDELARADDLVATFKPLPEKRP</sequence>
<comment type="caution">
    <text evidence="2">The sequence shown here is derived from an EMBL/GenBank/DDBJ whole genome shotgun (WGS) entry which is preliminary data.</text>
</comment>
<dbReference type="OrthoDB" id="112232at2"/>
<gene>
    <name evidence="2" type="ORF">DKG74_13190</name>
</gene>
<organism evidence="2 3">
    <name type="scientific">Zavarzinia aquatilis</name>
    <dbReference type="NCBI Taxonomy" id="2211142"/>
    <lineage>
        <taxon>Bacteria</taxon>
        <taxon>Pseudomonadati</taxon>
        <taxon>Pseudomonadota</taxon>
        <taxon>Alphaproteobacteria</taxon>
        <taxon>Rhodospirillales</taxon>
        <taxon>Zavarziniaceae</taxon>
        <taxon>Zavarzinia</taxon>
    </lineage>
</organism>
<keyword evidence="1" id="KW-1133">Transmembrane helix</keyword>
<evidence type="ECO:0000256" key="1">
    <source>
        <dbReference type="SAM" id="Phobius"/>
    </source>
</evidence>
<keyword evidence="1" id="KW-0812">Transmembrane</keyword>
<evidence type="ECO:0000313" key="2">
    <source>
        <dbReference type="EMBL" id="PWR21385.1"/>
    </source>
</evidence>
<protein>
    <recommendedName>
        <fullName evidence="4">Sel1 repeat family protein</fullName>
    </recommendedName>
</protein>
<dbReference type="PANTHER" id="PTHR45011">
    <property type="entry name" value="DAP3-BINDING CELL DEATH ENHANCER 1"/>
    <property type="match status" value="1"/>
</dbReference>